<feature type="compositionally biased region" description="Basic residues" evidence="1">
    <location>
        <begin position="1"/>
        <end position="25"/>
    </location>
</feature>
<dbReference type="GO" id="GO:0016787">
    <property type="term" value="F:hydrolase activity"/>
    <property type="evidence" value="ECO:0007669"/>
    <property type="project" value="UniProtKB-KW"/>
</dbReference>
<accession>A0A437M7V1</accession>
<dbReference type="PANTHER" id="PTHR43223">
    <property type="entry name" value="ALKYL/ARYL-SULFATASE"/>
    <property type="match status" value="1"/>
</dbReference>
<dbReference type="Proteomes" id="UP000282971">
    <property type="component" value="Unassembled WGS sequence"/>
</dbReference>
<dbReference type="GO" id="GO:0046983">
    <property type="term" value="F:protein dimerization activity"/>
    <property type="evidence" value="ECO:0007669"/>
    <property type="project" value="InterPro"/>
</dbReference>
<comment type="caution">
    <text evidence="3">The sequence shown here is derived from an EMBL/GenBank/DDBJ whole genome shotgun (WGS) entry which is preliminary data.</text>
</comment>
<evidence type="ECO:0000256" key="1">
    <source>
        <dbReference type="SAM" id="MobiDB-lite"/>
    </source>
</evidence>
<organism evidence="3 4">
    <name type="scientific">Sphingomonas crocodyli</name>
    <dbReference type="NCBI Taxonomy" id="1979270"/>
    <lineage>
        <taxon>Bacteria</taxon>
        <taxon>Pseudomonadati</taxon>
        <taxon>Pseudomonadota</taxon>
        <taxon>Alphaproteobacteria</taxon>
        <taxon>Sphingomonadales</taxon>
        <taxon>Sphingomonadaceae</taxon>
        <taxon>Sphingomonas</taxon>
    </lineage>
</organism>
<proteinExistence type="predicted"/>
<dbReference type="InterPro" id="IPR038536">
    <property type="entry name" value="Alkyl/aryl-sulf_dimr_sf"/>
</dbReference>
<evidence type="ECO:0000313" key="3">
    <source>
        <dbReference type="EMBL" id="RVT93574.1"/>
    </source>
</evidence>
<keyword evidence="3" id="KW-0378">Hydrolase</keyword>
<evidence type="ECO:0000259" key="2">
    <source>
        <dbReference type="SMART" id="SM00849"/>
    </source>
</evidence>
<dbReference type="Gene3D" id="1.25.40.880">
    <property type="entry name" value="Alkyl sulfatase, dimerisation domain"/>
    <property type="match status" value="1"/>
</dbReference>
<dbReference type="PANTHER" id="PTHR43223:SF2">
    <property type="entry name" value="METALLO-BETA-LACTAMASE DOMAIN-CONTAINING PROTEIN"/>
    <property type="match status" value="1"/>
</dbReference>
<protein>
    <submittedName>
        <fullName evidence="3">MBL fold metallo-hydrolase</fullName>
    </submittedName>
</protein>
<dbReference type="Pfam" id="PF14863">
    <property type="entry name" value="Alkyl_sulf_dimr"/>
    <property type="match status" value="1"/>
</dbReference>
<dbReference type="InterPro" id="IPR052195">
    <property type="entry name" value="Bact_Alkyl/Aryl-Sulfatase"/>
</dbReference>
<evidence type="ECO:0000313" key="4">
    <source>
        <dbReference type="Proteomes" id="UP000282971"/>
    </source>
</evidence>
<dbReference type="InterPro" id="IPR029228">
    <property type="entry name" value="Alkyl_sulf_dimr"/>
</dbReference>
<reference evidence="3 4" key="1">
    <citation type="submission" date="2019-01" db="EMBL/GenBank/DDBJ databases">
        <authorList>
            <person name="Chen W.-M."/>
        </authorList>
    </citation>
    <scope>NUCLEOTIDE SEQUENCE [LARGE SCALE GENOMIC DNA]</scope>
    <source>
        <strain evidence="3 4">CCP-7</strain>
    </source>
</reference>
<sequence>MDLHRHQGRRRHAAGNPVHARRQSRPRRDDARGRARLGRQRSHPHPQSRLTRRHSMDVVKDLVAKRPDMWALQIAREGQRFQINDFIHCVPSVSNVYLIKTAEGDIQINAGMGFEAPTIAKELAPVRSGPLPYLILTQGHVDHVGGVAQLRQPETKVIAQKNNADCQADDQRIKTVRNIQSSTWFPMQTATLHAPNTAPMQDVPKPDILVDDRLDLTLGGLDLELLSVPGGETVDSLAIHLPQHRIVFTGNMFGPLFPHFPNLCTIRGDRYRFAEPYLSSLRRVRDLEPELLITGHFEPIVGRDLIRTCLDRLHDAVSYVHQTTLDGMNAGKDIFTLMREVKLPDHLYVGEGYGKISFVVRTVWEQYMGWFKARATSEMYAAQPADIYADLAALAGVDAVVALGRSKFDAGDPETAQLLAEVALAKAPDDRGALALSLDAHRALLVRTDPPNFWEAGWLRAHVAKLEKAVGGAA</sequence>
<dbReference type="Gene3D" id="3.60.15.30">
    <property type="entry name" value="Metallo-beta-lactamase domain"/>
    <property type="match status" value="1"/>
</dbReference>
<dbReference type="InterPro" id="IPR001279">
    <property type="entry name" value="Metallo-B-lactamas"/>
</dbReference>
<dbReference type="OrthoDB" id="7203514at2"/>
<feature type="compositionally biased region" description="Basic residues" evidence="1">
    <location>
        <begin position="34"/>
        <end position="53"/>
    </location>
</feature>
<name>A0A437M7V1_9SPHN</name>
<dbReference type="EMBL" id="SACN01000001">
    <property type="protein sequence ID" value="RVT93574.1"/>
    <property type="molecule type" value="Genomic_DNA"/>
</dbReference>
<dbReference type="Pfam" id="PF00753">
    <property type="entry name" value="Lactamase_B"/>
    <property type="match status" value="1"/>
</dbReference>
<gene>
    <name evidence="3" type="ORF">EOD43_06815</name>
</gene>
<keyword evidence="4" id="KW-1185">Reference proteome</keyword>
<dbReference type="SUPFAM" id="SSF56281">
    <property type="entry name" value="Metallo-hydrolase/oxidoreductase"/>
    <property type="match status" value="1"/>
</dbReference>
<feature type="domain" description="Metallo-beta-lactamase" evidence="2">
    <location>
        <begin position="93"/>
        <end position="296"/>
    </location>
</feature>
<dbReference type="AlphaFoldDB" id="A0A437M7V1"/>
<dbReference type="InterPro" id="IPR036866">
    <property type="entry name" value="RibonucZ/Hydroxyglut_hydro"/>
</dbReference>
<feature type="region of interest" description="Disordered" evidence="1">
    <location>
        <begin position="1"/>
        <end position="56"/>
    </location>
</feature>
<dbReference type="SMART" id="SM00849">
    <property type="entry name" value="Lactamase_B"/>
    <property type="match status" value="1"/>
</dbReference>